<dbReference type="OrthoDB" id="43580at2759"/>
<dbReference type="EMBL" id="CM000622">
    <property type="protein sequence ID" value="EEC44750.1"/>
    <property type="molecule type" value="Genomic_DNA"/>
</dbReference>
<evidence type="ECO:0000313" key="3">
    <source>
        <dbReference type="Proteomes" id="UP000000759"/>
    </source>
</evidence>
<organism evidence="2 3">
    <name type="scientific">Phaeodactylum tricornutum (strain CCAP 1055/1)</name>
    <dbReference type="NCBI Taxonomy" id="556484"/>
    <lineage>
        <taxon>Eukaryota</taxon>
        <taxon>Sar</taxon>
        <taxon>Stramenopiles</taxon>
        <taxon>Ochrophyta</taxon>
        <taxon>Bacillariophyta</taxon>
        <taxon>Bacillariophyceae</taxon>
        <taxon>Bacillariophycidae</taxon>
        <taxon>Naviculales</taxon>
        <taxon>Phaeodactylaceae</taxon>
        <taxon>Phaeodactylum</taxon>
    </lineage>
</organism>
<dbReference type="GO" id="GO:0006508">
    <property type="term" value="P:proteolysis"/>
    <property type="evidence" value="ECO:0007669"/>
    <property type="project" value="InterPro"/>
</dbReference>
<dbReference type="Gene3D" id="3.90.226.10">
    <property type="entry name" value="2-enoyl-CoA Hydratase, Chain A, domain 1"/>
    <property type="match status" value="1"/>
</dbReference>
<dbReference type="STRING" id="556484.B7G926"/>
<dbReference type="PANTHER" id="PTHR32060">
    <property type="entry name" value="TAIL-SPECIFIC PROTEASE"/>
    <property type="match status" value="1"/>
</dbReference>
<dbReference type="GeneID" id="7195248"/>
<dbReference type="InterPro" id="IPR005151">
    <property type="entry name" value="Tail-specific_protease"/>
</dbReference>
<dbReference type="RefSeq" id="XP_002183568.1">
    <property type="nucleotide sequence ID" value="XM_002183532.1"/>
</dbReference>
<reference evidence="2 3" key="1">
    <citation type="journal article" date="2008" name="Nature">
        <title>The Phaeodactylum genome reveals the evolutionary history of diatom genomes.</title>
        <authorList>
            <person name="Bowler C."/>
            <person name="Allen A.E."/>
            <person name="Badger J.H."/>
            <person name="Grimwood J."/>
            <person name="Jabbari K."/>
            <person name="Kuo A."/>
            <person name="Maheswari U."/>
            <person name="Martens C."/>
            <person name="Maumus F."/>
            <person name="Otillar R.P."/>
            <person name="Rayko E."/>
            <person name="Salamov A."/>
            <person name="Vandepoele K."/>
            <person name="Beszteri B."/>
            <person name="Gruber A."/>
            <person name="Heijde M."/>
            <person name="Katinka M."/>
            <person name="Mock T."/>
            <person name="Valentin K."/>
            <person name="Verret F."/>
            <person name="Berges J.A."/>
            <person name="Brownlee C."/>
            <person name="Cadoret J.P."/>
            <person name="Chiovitti A."/>
            <person name="Choi C.J."/>
            <person name="Coesel S."/>
            <person name="De Martino A."/>
            <person name="Detter J.C."/>
            <person name="Durkin C."/>
            <person name="Falciatore A."/>
            <person name="Fournet J."/>
            <person name="Haruta M."/>
            <person name="Huysman M.J."/>
            <person name="Jenkins B.D."/>
            <person name="Jiroutova K."/>
            <person name="Jorgensen R.E."/>
            <person name="Joubert Y."/>
            <person name="Kaplan A."/>
            <person name="Kroger N."/>
            <person name="Kroth P.G."/>
            <person name="La Roche J."/>
            <person name="Lindquist E."/>
            <person name="Lommer M."/>
            <person name="Martin-Jezequel V."/>
            <person name="Lopez P.J."/>
            <person name="Lucas S."/>
            <person name="Mangogna M."/>
            <person name="McGinnis K."/>
            <person name="Medlin L.K."/>
            <person name="Montsant A."/>
            <person name="Oudot-Le Secq M.P."/>
            <person name="Napoli C."/>
            <person name="Obornik M."/>
            <person name="Parker M.S."/>
            <person name="Petit J.L."/>
            <person name="Porcel B.M."/>
            <person name="Poulsen N."/>
            <person name="Robison M."/>
            <person name="Rychlewski L."/>
            <person name="Rynearson T.A."/>
            <person name="Schmutz J."/>
            <person name="Shapiro H."/>
            <person name="Siaut M."/>
            <person name="Stanley M."/>
            <person name="Sussman M.R."/>
            <person name="Taylor A.R."/>
            <person name="Vardi A."/>
            <person name="von Dassow P."/>
            <person name="Vyverman W."/>
            <person name="Willis A."/>
            <person name="Wyrwicz L.S."/>
            <person name="Rokhsar D.S."/>
            <person name="Weissenbach J."/>
            <person name="Armbrust E.V."/>
            <person name="Green B.R."/>
            <person name="Van de Peer Y."/>
            <person name="Grigoriev I.V."/>
        </authorList>
    </citation>
    <scope>NUCLEOTIDE SEQUENCE [LARGE SCALE GENOMIC DNA]</scope>
    <source>
        <strain evidence="2 3">CCAP 1055/1</strain>
    </source>
</reference>
<keyword evidence="3" id="KW-1185">Reference proteome</keyword>
<dbReference type="SMART" id="SM00245">
    <property type="entry name" value="TSPc"/>
    <property type="match status" value="1"/>
</dbReference>
<dbReference type="PANTHER" id="PTHR32060:SF22">
    <property type="entry name" value="CARBOXYL-TERMINAL-PROCESSING PEPTIDASE 3, CHLOROPLASTIC"/>
    <property type="match status" value="1"/>
</dbReference>
<feature type="domain" description="Tail specific protease" evidence="1">
    <location>
        <begin position="379"/>
        <end position="676"/>
    </location>
</feature>
<evidence type="ECO:0000313" key="2">
    <source>
        <dbReference type="EMBL" id="EEC44750.1"/>
    </source>
</evidence>
<reference evidence="3" key="2">
    <citation type="submission" date="2008-08" db="EMBL/GenBank/DDBJ databases">
        <authorList>
            <consortium name="Diatom Consortium"/>
            <person name="Grigoriev I."/>
            <person name="Grimwood J."/>
            <person name="Kuo A."/>
            <person name="Otillar R.P."/>
            <person name="Salamov A."/>
            <person name="Detter J.C."/>
            <person name="Lindquist E."/>
            <person name="Shapiro H."/>
            <person name="Lucas S."/>
            <person name="Glavina del Rio T."/>
            <person name="Pitluck S."/>
            <person name="Rokhsar D."/>
            <person name="Bowler C."/>
        </authorList>
    </citation>
    <scope>GENOME REANNOTATION</scope>
    <source>
        <strain evidence="3">CCAP 1055/1</strain>
    </source>
</reference>
<dbReference type="GO" id="GO:0008236">
    <property type="term" value="F:serine-type peptidase activity"/>
    <property type="evidence" value="ECO:0007669"/>
    <property type="project" value="InterPro"/>
</dbReference>
<dbReference type="Proteomes" id="UP000000759">
    <property type="component" value="Chromosome 20"/>
</dbReference>
<evidence type="ECO:0000259" key="1">
    <source>
        <dbReference type="SMART" id="SM00245"/>
    </source>
</evidence>
<dbReference type="Pfam" id="PF17820">
    <property type="entry name" value="PDZ_6"/>
    <property type="match status" value="1"/>
</dbReference>
<dbReference type="Gene3D" id="3.30.750.44">
    <property type="match status" value="1"/>
</dbReference>
<dbReference type="SUPFAM" id="SSF50156">
    <property type="entry name" value="PDZ domain-like"/>
    <property type="match status" value="1"/>
</dbReference>
<protein>
    <recommendedName>
        <fullName evidence="1">Tail specific protease domain-containing protein</fullName>
    </recommendedName>
</protein>
<proteinExistence type="predicted"/>
<gene>
    <name evidence="2" type="ORF">PHATRDRAFT_48971</name>
</gene>
<name>B7G926_PHATC</name>
<accession>B7G926</accession>
<dbReference type="KEGG" id="pti:PHATRDRAFT_48971"/>
<dbReference type="InterPro" id="IPR041489">
    <property type="entry name" value="PDZ_6"/>
</dbReference>
<dbReference type="AlphaFoldDB" id="B7G926"/>
<dbReference type="eggNOG" id="ENOG502SBDZ">
    <property type="taxonomic scope" value="Eukaryota"/>
</dbReference>
<dbReference type="InterPro" id="IPR036034">
    <property type="entry name" value="PDZ_sf"/>
</dbReference>
<dbReference type="Gene3D" id="2.30.42.10">
    <property type="match status" value="1"/>
</dbReference>
<dbReference type="SUPFAM" id="SSF52096">
    <property type="entry name" value="ClpP/crotonase"/>
    <property type="match status" value="1"/>
</dbReference>
<sequence length="826" mass="89900">MIQSLRNIRNFSGRRLLTPLLLVTIGFIAQGDVHAWILPPTRSSLDSRSSKVLLGLCPTTALTARKRLCNADDFAPNTDGVTPPSPAYSRSTFAQYASKCLISALVALQISSVMIAPVLAGEMVSLPSSKERYWNIMREGTPDERLTANAALLDHAVGTINTMYYDNSGGINFQPRDFFQIWKSWLKESKPTLESRQGAEEGLRWLVTQLGDPYSLYLTWEELKGELSTNPHGFLGLGAMVAPAGATFFGSVSAPVMADIPPALKTSSGKELLSATQVRHLPVITALAPHSPAERSGLTVGDRIVAVAQDNFLSQSPEAIQARLTNTYNAENYLGHPDVTVAKPVYAVDNTGSRETIVAYRPMHVRLASVNAQEPFSPRRENTVSGGDAIVHYELLSNEQSTLFGKTTNSPVGYIRLTRFSKASTAGFLHAVEELEQAGATSYVLDLRNNYGGVIQEAMLTASTMLRDPHAVLCYTMNSRGGFTPHDVEEYVVDTRYPGYLLSKESTTVTYEQVKRENPAFLSSSMAWSPPSAYASLREQGVKRGIHRPTFVNDNHMNEWQISAAQLKQLRAQKNIALLVNEGTASSAEVFTAALHDNGRTVAVVGTKTYGKGISFTLFSLIQHTFPLPDGAGLRLTVAEFLTPALRHVTQVGSARYDQQTGEWAGSGIQPDILCTSNQGIPGNIGADFCVSVALDALNEAQLVDAAWPYPQNNVAVVKRVGGSLDGSQPRRQVVAGVTKLRIVACFFSVVRRTSGLLAKQDKPTPTHIVMAHPKAAKSYTEKIEQEWNSLTSFQEEDSSGTPAAQLAYNRSQSIIRDLPTPRGNL</sequence>
<dbReference type="PaxDb" id="2850-Phatr48971"/>
<dbReference type="Pfam" id="PF03572">
    <property type="entry name" value="Peptidase_S41"/>
    <property type="match status" value="1"/>
</dbReference>
<dbReference type="GO" id="GO:0004175">
    <property type="term" value="F:endopeptidase activity"/>
    <property type="evidence" value="ECO:0007669"/>
    <property type="project" value="TreeGrafter"/>
</dbReference>
<dbReference type="InParanoid" id="B7G926"/>
<dbReference type="InterPro" id="IPR029045">
    <property type="entry name" value="ClpP/crotonase-like_dom_sf"/>
</dbReference>